<keyword evidence="3 4" id="KW-0472">Membrane</keyword>
<reference evidence="6 7" key="1">
    <citation type="submission" date="2020-06" db="EMBL/GenBank/DDBJ databases">
        <title>Description of novel acetic acid bacteria.</title>
        <authorList>
            <person name="Sombolestani A."/>
        </authorList>
    </citation>
    <scope>NUCLEOTIDE SEQUENCE [LARGE SCALE GENOMIC DNA]</scope>
    <source>
        <strain evidence="6 7">LMG 26838</strain>
    </source>
</reference>
<dbReference type="PROSITE" id="PS50850">
    <property type="entry name" value="MFS"/>
    <property type="match status" value="1"/>
</dbReference>
<dbReference type="InterPro" id="IPR020846">
    <property type="entry name" value="MFS_dom"/>
</dbReference>
<feature type="transmembrane region" description="Helical" evidence="4">
    <location>
        <begin position="188"/>
        <end position="206"/>
    </location>
</feature>
<feature type="domain" description="Major facilitator superfamily (MFS) profile" evidence="5">
    <location>
        <begin position="31"/>
        <end position="220"/>
    </location>
</feature>
<dbReference type="PANTHER" id="PTHR23539:SF1">
    <property type="entry name" value="MAJOR FACILITATOR SUPERFAMILY (MFS) PROFILE DOMAIN-CONTAINING PROTEIN"/>
    <property type="match status" value="1"/>
</dbReference>
<dbReference type="AlphaFoldDB" id="A0A850NTA3"/>
<gene>
    <name evidence="6" type="ORF">HUK83_09910</name>
</gene>
<protein>
    <recommendedName>
        <fullName evidence="5">Major facilitator superfamily (MFS) profile domain-containing protein</fullName>
    </recommendedName>
</protein>
<accession>A0A850NTA3</accession>
<dbReference type="EMBL" id="JABXXQ010000189">
    <property type="protein sequence ID" value="NVN30642.1"/>
    <property type="molecule type" value="Genomic_DNA"/>
</dbReference>
<evidence type="ECO:0000256" key="4">
    <source>
        <dbReference type="SAM" id="Phobius"/>
    </source>
</evidence>
<keyword evidence="1 4" id="KW-0812">Transmembrane</keyword>
<sequence>MPPPPAPPARDAAPGKEGFWQHIPHLLSDRTLLVFLVCAVAYHFSNAAMLPLAAGQITKQAGNVAALVIGACILIPQLIVAVLSPLIGRYAGVWGMRTVVVAGFAALPLRGVLLSLTTDPYAVVAIELLDGISSATFGVMMPLVAADIARRTGHFNLCLGILGLGMGLGATLSTSVAGDIADSSLSQAFLLLAAVGGFSVLLGFALPGSQAAKLRRAARR</sequence>
<proteinExistence type="predicted"/>
<dbReference type="GO" id="GO:0022857">
    <property type="term" value="F:transmembrane transporter activity"/>
    <property type="evidence" value="ECO:0007669"/>
    <property type="project" value="InterPro"/>
</dbReference>
<evidence type="ECO:0000259" key="5">
    <source>
        <dbReference type="PROSITE" id="PS50850"/>
    </source>
</evidence>
<organism evidence="6 7">
    <name type="scientific">Endobacter medicaginis</name>
    <dbReference type="NCBI Taxonomy" id="1181271"/>
    <lineage>
        <taxon>Bacteria</taxon>
        <taxon>Pseudomonadati</taxon>
        <taxon>Pseudomonadota</taxon>
        <taxon>Alphaproteobacteria</taxon>
        <taxon>Acetobacterales</taxon>
        <taxon>Acetobacteraceae</taxon>
        <taxon>Endobacter</taxon>
    </lineage>
</organism>
<dbReference type="PANTHER" id="PTHR23539">
    <property type="entry name" value="MFS TRANSPORTER"/>
    <property type="match status" value="1"/>
</dbReference>
<dbReference type="Gene3D" id="1.20.1250.20">
    <property type="entry name" value="MFS general substrate transporter like domains"/>
    <property type="match status" value="1"/>
</dbReference>
<evidence type="ECO:0000256" key="1">
    <source>
        <dbReference type="ARBA" id="ARBA00022692"/>
    </source>
</evidence>
<feature type="transmembrane region" description="Helical" evidence="4">
    <location>
        <begin position="157"/>
        <end position="176"/>
    </location>
</feature>
<dbReference type="SUPFAM" id="SSF103473">
    <property type="entry name" value="MFS general substrate transporter"/>
    <property type="match status" value="1"/>
</dbReference>
<feature type="transmembrane region" description="Helical" evidence="4">
    <location>
        <begin position="64"/>
        <end position="87"/>
    </location>
</feature>
<dbReference type="Proteomes" id="UP000565205">
    <property type="component" value="Unassembled WGS sequence"/>
</dbReference>
<evidence type="ECO:0000313" key="7">
    <source>
        <dbReference type="Proteomes" id="UP000565205"/>
    </source>
</evidence>
<feature type="transmembrane region" description="Helical" evidence="4">
    <location>
        <begin position="99"/>
        <end position="116"/>
    </location>
</feature>
<comment type="caution">
    <text evidence="6">The sequence shown here is derived from an EMBL/GenBank/DDBJ whole genome shotgun (WGS) entry which is preliminary data.</text>
</comment>
<evidence type="ECO:0000256" key="3">
    <source>
        <dbReference type="ARBA" id="ARBA00023136"/>
    </source>
</evidence>
<name>A0A850NTA3_9PROT</name>
<dbReference type="InterPro" id="IPR036259">
    <property type="entry name" value="MFS_trans_sf"/>
</dbReference>
<feature type="transmembrane region" description="Helical" evidence="4">
    <location>
        <begin position="32"/>
        <end position="52"/>
    </location>
</feature>
<keyword evidence="2 4" id="KW-1133">Transmembrane helix</keyword>
<evidence type="ECO:0000313" key="6">
    <source>
        <dbReference type="EMBL" id="NVN30642.1"/>
    </source>
</evidence>
<evidence type="ECO:0000256" key="2">
    <source>
        <dbReference type="ARBA" id="ARBA00022989"/>
    </source>
</evidence>